<accession>A0A0N4X5J7</accession>
<name>A0A0N4X5J7_HAEPC</name>
<sequence>MSTQPQPQAWLSYRRDFSNVIIEVGSAVEALRVPRRKSEPPPRLLLRSRRVLCRCRSPEAEALRLLRPQDGPLLFLHLGQSRIPDAEQPGVPDARQATTKKKDHLVVTLLDSHVAFDGVIWLDVWLALVVVHLTNHVKGVGDLRGVVTRSPQFPAMFRGVGENLMC</sequence>
<reference evidence="1 2" key="2">
    <citation type="submission" date="2018-11" db="EMBL/GenBank/DDBJ databases">
        <authorList>
            <consortium name="Pathogen Informatics"/>
        </authorList>
    </citation>
    <scope>NUCLEOTIDE SEQUENCE [LARGE SCALE GENOMIC DNA]</scope>
    <source>
        <strain evidence="1 2">MHpl1</strain>
    </source>
</reference>
<dbReference type="EMBL" id="UZAF01021464">
    <property type="protein sequence ID" value="VDO78361.1"/>
    <property type="molecule type" value="Genomic_DNA"/>
</dbReference>
<evidence type="ECO:0000313" key="2">
    <source>
        <dbReference type="Proteomes" id="UP000268014"/>
    </source>
</evidence>
<keyword evidence="2" id="KW-1185">Reference proteome</keyword>
<proteinExistence type="predicted"/>
<dbReference type="Proteomes" id="UP000268014">
    <property type="component" value="Unassembled WGS sequence"/>
</dbReference>
<evidence type="ECO:0000313" key="1">
    <source>
        <dbReference type="EMBL" id="VDO78361.1"/>
    </source>
</evidence>
<evidence type="ECO:0000313" key="3">
    <source>
        <dbReference type="WBParaSite" id="HPLM_0001963901-mRNA-1"/>
    </source>
</evidence>
<dbReference type="WBParaSite" id="HPLM_0001963901-mRNA-1">
    <property type="protein sequence ID" value="HPLM_0001963901-mRNA-1"/>
    <property type="gene ID" value="HPLM_0001963901"/>
</dbReference>
<organism evidence="3">
    <name type="scientific">Haemonchus placei</name>
    <name type="common">Barber's pole worm</name>
    <dbReference type="NCBI Taxonomy" id="6290"/>
    <lineage>
        <taxon>Eukaryota</taxon>
        <taxon>Metazoa</taxon>
        <taxon>Ecdysozoa</taxon>
        <taxon>Nematoda</taxon>
        <taxon>Chromadorea</taxon>
        <taxon>Rhabditida</taxon>
        <taxon>Rhabditina</taxon>
        <taxon>Rhabditomorpha</taxon>
        <taxon>Strongyloidea</taxon>
        <taxon>Trichostrongylidae</taxon>
        <taxon>Haemonchus</taxon>
    </lineage>
</organism>
<protein>
    <submittedName>
        <fullName evidence="1 3">Uncharacterized protein</fullName>
    </submittedName>
</protein>
<reference evidence="3" key="1">
    <citation type="submission" date="2017-02" db="UniProtKB">
        <authorList>
            <consortium name="WormBaseParasite"/>
        </authorList>
    </citation>
    <scope>IDENTIFICATION</scope>
</reference>
<dbReference type="AlphaFoldDB" id="A0A0N4X5J7"/>
<gene>
    <name evidence="1" type="ORF">HPLM_LOCUS19631</name>
</gene>